<evidence type="ECO:0000256" key="15">
    <source>
        <dbReference type="ARBA" id="ARBA00023170"/>
    </source>
</evidence>
<feature type="compositionally biased region" description="Basic and acidic residues" evidence="25">
    <location>
        <begin position="530"/>
        <end position="540"/>
    </location>
</feature>
<sequence length="1004" mass="110681">MAKIWLGAAVGFYLLQLSLARIDLNISCRYAGVFHVEKNRRYSLSREEAIELCKALNSTLPTWDQMQKAYDQGFETCRYGYIEEKIVVPRHTPYALCAANHTGIYVLSSNISDKYDTYCFNSSESRDIVCDPVIKLYSIWPDEDSKIEIYNPDGSHYIDGERFTKRPPINEDENTGGSGSANDRSTTDPNVISPGISSRFPHHTDDGTFTSKEPFAEKDEDATDVPNTHDGHHEGGHSKDQQPQSPTVVSTKDVKHDDSAHDSFLHGVHSEKDSEVRYSTNGTREDVLPRIVPLGDDEHYSTATAGSSSDDFFKQEDSTQNPLDGALSGLETEDTLPTTTASDVLHPVLVPSSGRERTLEEESSHHTVLAFNESAEREESHQDQLSAVGKPGRRSGSATNRTILGVLETLIPQSEKLHDNESSQTADNGMKVEESTQGPPSHGIYPEWSNEERYPTNSSSKETLPEIIHPSENEQKNESIYTVVSSDSTDYEDSGRDTMLHSEHSGQDNEEKHLTNTSGNHLLPGILHAAESEHENERSDTAVASSDNGKQEDTTQKPHAMHPGWESEDEDTTNTTMDNIPPIITLSSEGKHEKETHHTAVVSDGGSDHEYSTQDAHPGQNNEHRHPSNTSTDYFVPGIISSVEYVHGNETSHIAVGSSDDIKHEVATRDPTVHDIHNESGREDDYSTNSTKDEVPIEVIPPAGNNNIDNFYHTAVIHNDHEDSTQQPLPPIHQPGWDAEEIYPTNTSRDGIPMGVDSDSESKQTDVAKEDSTPEPVRQWGHEDKYTTKSTADVLVPGIVPRRGISQKNNTDHTAVVSKDGTKTEESTQDPQLHGLRPEWSTEDEPLVNGTQDYVLPGVFPEIDSGSDRHPSSPTASDNPNDPKGSGRGTHIDQTGESPKSEPRMAIIPDWLIVVASLLALALILGVCIAVNSRRRCGQKQKLIINNGKGGINEKNKGGLNGEASRSREMVHLVHDEKPENQTDEFQAIDETQNQQEVALKSGV</sequence>
<feature type="compositionally biased region" description="Basic and acidic residues" evidence="25">
    <location>
        <begin position="252"/>
        <end position="276"/>
    </location>
</feature>
<keyword evidence="30" id="KW-1185">Reference proteome</keyword>
<reference evidence="29" key="3">
    <citation type="submission" date="2025-09" db="UniProtKB">
        <authorList>
            <consortium name="Ensembl"/>
        </authorList>
    </citation>
    <scope>IDENTIFICATION</scope>
</reference>
<dbReference type="GO" id="GO:0004896">
    <property type="term" value="F:cytokine receptor activity"/>
    <property type="evidence" value="ECO:0007669"/>
    <property type="project" value="TreeGrafter"/>
</dbReference>
<dbReference type="AlphaFoldDB" id="A0A670HMC1"/>
<gene>
    <name evidence="29" type="primary">CD44</name>
</gene>
<dbReference type="InterPro" id="IPR016186">
    <property type="entry name" value="C-type_lectin-like/link_sf"/>
</dbReference>
<evidence type="ECO:0000256" key="26">
    <source>
        <dbReference type="SAM" id="Phobius"/>
    </source>
</evidence>
<dbReference type="Ensembl" id="ENSPMRT00000000835.1">
    <property type="protein sequence ID" value="ENSPMRP00000000788.1"/>
    <property type="gene ID" value="ENSPMRG00000000537.1"/>
</dbReference>
<feature type="signal peptide" evidence="27">
    <location>
        <begin position="1"/>
        <end position="20"/>
    </location>
</feature>
<feature type="compositionally biased region" description="Polar residues" evidence="25">
    <location>
        <begin position="301"/>
        <end position="310"/>
    </location>
</feature>
<protein>
    <recommendedName>
        <fullName evidence="4">CD44 antigen</fullName>
    </recommendedName>
    <alternativeName>
        <fullName evidence="22">GP90 lymphocyte homing/adhesion receptor</fullName>
    </alternativeName>
    <alternativeName>
        <fullName evidence="21">HUTCH-I</fullName>
    </alternativeName>
    <alternativeName>
        <fullName evidence="23">Hermes antigen</fullName>
    </alternativeName>
    <alternativeName>
        <fullName evidence="20">Hyaluronate receptor</fullName>
    </alternativeName>
    <alternativeName>
        <fullName evidence="18">Phagocytic glycoprotein 1</fullName>
    </alternativeName>
    <alternativeName>
        <fullName evidence="19">Phagocytic glycoprotein I</fullName>
    </alternativeName>
</protein>
<reference evidence="29" key="2">
    <citation type="submission" date="2025-08" db="UniProtKB">
        <authorList>
            <consortium name="Ensembl"/>
        </authorList>
    </citation>
    <scope>IDENTIFICATION</scope>
</reference>
<dbReference type="InterPro" id="IPR043210">
    <property type="entry name" value="CD44_antigen-like"/>
</dbReference>
<accession>A0A670HMC1</accession>
<keyword evidence="11" id="KW-0654">Proteoglycan</keyword>
<dbReference type="PROSITE" id="PS50963">
    <property type="entry name" value="LINK_2"/>
    <property type="match status" value="1"/>
</dbReference>
<evidence type="ECO:0000313" key="30">
    <source>
        <dbReference type="Proteomes" id="UP000472272"/>
    </source>
</evidence>
<evidence type="ECO:0000256" key="13">
    <source>
        <dbReference type="ARBA" id="ARBA00023136"/>
    </source>
</evidence>
<evidence type="ECO:0000256" key="17">
    <source>
        <dbReference type="ARBA" id="ARBA00023273"/>
    </source>
</evidence>
<keyword evidence="16" id="KW-0325">Glycoprotein</keyword>
<dbReference type="Pfam" id="PF00193">
    <property type="entry name" value="Xlink"/>
    <property type="match status" value="1"/>
</dbReference>
<dbReference type="GO" id="GO:0007155">
    <property type="term" value="P:cell adhesion"/>
    <property type="evidence" value="ECO:0007669"/>
    <property type="project" value="UniProtKB-KW"/>
</dbReference>
<dbReference type="GeneTree" id="ENSGT00530000063822"/>
<feature type="compositionally biased region" description="Basic and acidic residues" evidence="25">
    <location>
        <begin position="493"/>
        <end position="514"/>
    </location>
</feature>
<evidence type="ECO:0000256" key="9">
    <source>
        <dbReference type="ARBA" id="ARBA00022729"/>
    </source>
</evidence>
<comment type="subcellular location">
    <subcellularLocation>
        <location evidence="2">Cell membrane</location>
        <topology evidence="2">Single-pass type I membrane protein</topology>
    </subcellularLocation>
    <subcellularLocation>
        <location evidence="1">Cell projection</location>
        <location evidence="1">Microvillus</location>
    </subcellularLocation>
    <subcellularLocation>
        <location evidence="3">Secreted</location>
    </subcellularLocation>
</comment>
<dbReference type="Gene3D" id="3.10.100.10">
    <property type="entry name" value="Mannose-Binding Protein A, subunit A"/>
    <property type="match status" value="1"/>
</dbReference>
<evidence type="ECO:0000256" key="7">
    <source>
        <dbReference type="ARBA" id="ARBA00022553"/>
    </source>
</evidence>
<feature type="compositionally biased region" description="Basic and acidic residues" evidence="25">
    <location>
        <begin position="760"/>
        <end position="772"/>
    </location>
</feature>
<dbReference type="PRINTS" id="PR00658">
    <property type="entry name" value="CD44"/>
</dbReference>
<dbReference type="InterPro" id="IPR016187">
    <property type="entry name" value="CTDL_fold"/>
</dbReference>
<keyword evidence="17" id="KW-0966">Cell projection</keyword>
<evidence type="ECO:0000259" key="28">
    <source>
        <dbReference type="PROSITE" id="PS50963"/>
    </source>
</evidence>
<keyword evidence="14" id="KW-1015">Disulfide bond</keyword>
<evidence type="ECO:0000256" key="24">
    <source>
        <dbReference type="PROSITE-ProRule" id="PRU00323"/>
    </source>
</evidence>
<dbReference type="PANTHER" id="PTHR10225">
    <property type="entry name" value="HYALURONAN RECEPTOR"/>
    <property type="match status" value="1"/>
</dbReference>
<keyword evidence="5" id="KW-1003">Cell membrane</keyword>
<feature type="compositionally biased region" description="Basic and acidic residues" evidence="25">
    <location>
        <begin position="589"/>
        <end position="598"/>
    </location>
</feature>
<feature type="transmembrane region" description="Helical" evidence="26">
    <location>
        <begin position="911"/>
        <end position="932"/>
    </location>
</feature>
<evidence type="ECO:0000256" key="5">
    <source>
        <dbReference type="ARBA" id="ARBA00022475"/>
    </source>
</evidence>
<organism evidence="29 30">
    <name type="scientific">Podarcis muralis</name>
    <name type="common">Wall lizard</name>
    <name type="synonym">Lacerta muralis</name>
    <dbReference type="NCBI Taxonomy" id="64176"/>
    <lineage>
        <taxon>Eukaryota</taxon>
        <taxon>Metazoa</taxon>
        <taxon>Chordata</taxon>
        <taxon>Craniata</taxon>
        <taxon>Vertebrata</taxon>
        <taxon>Euteleostomi</taxon>
        <taxon>Lepidosauria</taxon>
        <taxon>Squamata</taxon>
        <taxon>Bifurcata</taxon>
        <taxon>Unidentata</taxon>
        <taxon>Episquamata</taxon>
        <taxon>Laterata</taxon>
        <taxon>Lacertibaenia</taxon>
        <taxon>Lacertidae</taxon>
        <taxon>Podarcis</taxon>
    </lineage>
</organism>
<dbReference type="GO" id="GO:0035692">
    <property type="term" value="C:macrophage migration inhibitory factor receptor complex"/>
    <property type="evidence" value="ECO:0007669"/>
    <property type="project" value="TreeGrafter"/>
</dbReference>
<evidence type="ECO:0000256" key="14">
    <source>
        <dbReference type="ARBA" id="ARBA00023157"/>
    </source>
</evidence>
<evidence type="ECO:0000256" key="22">
    <source>
        <dbReference type="ARBA" id="ARBA00032514"/>
    </source>
</evidence>
<dbReference type="PROSITE" id="PS01241">
    <property type="entry name" value="LINK_1"/>
    <property type="match status" value="1"/>
</dbReference>
<keyword evidence="15" id="KW-0675">Receptor</keyword>
<dbReference type="Proteomes" id="UP000472272">
    <property type="component" value="Chromosome 1"/>
</dbReference>
<proteinExistence type="predicted"/>
<keyword evidence="7" id="KW-0597">Phosphoprotein</keyword>
<dbReference type="GO" id="GO:0048731">
    <property type="term" value="P:system development"/>
    <property type="evidence" value="ECO:0007669"/>
    <property type="project" value="UniProtKB-ARBA"/>
</dbReference>
<evidence type="ECO:0000256" key="18">
    <source>
        <dbReference type="ARBA" id="ARBA00029917"/>
    </source>
</evidence>
<evidence type="ECO:0000256" key="20">
    <source>
        <dbReference type="ARBA" id="ARBA00031179"/>
    </source>
</evidence>
<dbReference type="GO" id="GO:0042981">
    <property type="term" value="P:regulation of apoptotic process"/>
    <property type="evidence" value="ECO:0007669"/>
    <property type="project" value="UniProtKB-ARBA"/>
</dbReference>
<dbReference type="SMART" id="SM00445">
    <property type="entry name" value="LINK"/>
    <property type="match status" value="1"/>
</dbReference>
<feature type="compositionally biased region" description="Basic and acidic residues" evidence="25">
    <location>
        <begin position="227"/>
        <end position="240"/>
    </location>
</feature>
<evidence type="ECO:0000256" key="2">
    <source>
        <dbReference type="ARBA" id="ARBA00004251"/>
    </source>
</evidence>
<feature type="region of interest" description="Disordered" evidence="25">
    <location>
        <begin position="745"/>
        <end position="902"/>
    </location>
</feature>
<feature type="chain" id="PRO_5025568758" description="CD44 antigen" evidence="27">
    <location>
        <begin position="21"/>
        <end position="1004"/>
    </location>
</feature>
<feature type="compositionally biased region" description="Polar residues" evidence="25">
    <location>
        <begin position="241"/>
        <end position="250"/>
    </location>
</feature>
<feature type="region of interest" description="Disordered" evidence="25">
    <location>
        <begin position="151"/>
        <end position="344"/>
    </location>
</feature>
<dbReference type="PRINTS" id="PR01265">
    <property type="entry name" value="LINKMODULE"/>
</dbReference>
<reference evidence="29 30" key="1">
    <citation type="journal article" date="2019" name="Proc. Natl. Acad. Sci. U.S.A.">
        <title>Regulatory changes in pterin and carotenoid genes underlie balanced color polymorphisms in the wall lizard.</title>
        <authorList>
            <person name="Andrade P."/>
            <person name="Pinho C."/>
            <person name="Perez I de Lanuza G."/>
            <person name="Afonso S."/>
            <person name="Brejcha J."/>
            <person name="Rubin C.J."/>
            <person name="Wallerman O."/>
            <person name="Pereira P."/>
            <person name="Sabatino S.J."/>
            <person name="Bellati A."/>
            <person name="Pellitteri-Rosa D."/>
            <person name="Bosakova Z."/>
            <person name="Bunikis I."/>
            <person name="Carretero M.A."/>
            <person name="Feiner N."/>
            <person name="Marsik P."/>
            <person name="Pauperio F."/>
            <person name="Salvi D."/>
            <person name="Soler L."/>
            <person name="While G.M."/>
            <person name="Uller T."/>
            <person name="Font E."/>
            <person name="Andersson L."/>
            <person name="Carneiro M."/>
        </authorList>
    </citation>
    <scope>NUCLEOTIDE SEQUENCE</scope>
</reference>
<keyword evidence="13 26" id="KW-0472">Membrane</keyword>
<dbReference type="CDD" id="cd03516">
    <property type="entry name" value="Link_domain_CD44_like"/>
    <property type="match status" value="1"/>
</dbReference>
<evidence type="ECO:0000256" key="19">
    <source>
        <dbReference type="ARBA" id="ARBA00029928"/>
    </source>
</evidence>
<keyword evidence="12 26" id="KW-1133">Transmembrane helix</keyword>
<dbReference type="GO" id="GO:0006954">
    <property type="term" value="P:inflammatory response"/>
    <property type="evidence" value="ECO:0007669"/>
    <property type="project" value="TreeGrafter"/>
</dbReference>
<keyword evidence="8 26" id="KW-0812">Transmembrane</keyword>
<keyword evidence="9 27" id="KW-0732">Signal</keyword>
<evidence type="ECO:0000256" key="6">
    <source>
        <dbReference type="ARBA" id="ARBA00022525"/>
    </source>
</evidence>
<dbReference type="GO" id="GO:0009986">
    <property type="term" value="C:cell surface"/>
    <property type="evidence" value="ECO:0007669"/>
    <property type="project" value="UniProtKB-ARBA"/>
</dbReference>
<feature type="domain" description="Link" evidence="28">
    <location>
        <begin position="32"/>
        <end position="121"/>
    </location>
</feature>
<feature type="compositionally biased region" description="Polar residues" evidence="25">
    <location>
        <begin position="180"/>
        <end position="190"/>
    </location>
</feature>
<dbReference type="GO" id="GO:0005540">
    <property type="term" value="F:hyaluronic acid binding"/>
    <property type="evidence" value="ECO:0007669"/>
    <property type="project" value="InterPro"/>
</dbReference>
<evidence type="ECO:0000256" key="4">
    <source>
        <dbReference type="ARBA" id="ARBA00020474"/>
    </source>
</evidence>
<evidence type="ECO:0000256" key="21">
    <source>
        <dbReference type="ARBA" id="ARBA00031823"/>
    </source>
</evidence>
<dbReference type="GO" id="GO:0016323">
    <property type="term" value="C:basolateral plasma membrane"/>
    <property type="evidence" value="ECO:0007669"/>
    <property type="project" value="TreeGrafter"/>
</dbReference>
<evidence type="ECO:0000256" key="12">
    <source>
        <dbReference type="ARBA" id="ARBA00022989"/>
    </source>
</evidence>
<dbReference type="InterPro" id="IPR001231">
    <property type="entry name" value="CD44_antigen"/>
</dbReference>
<dbReference type="FunFam" id="3.10.100.10:FF:000004">
    <property type="entry name" value="CD44 antigen isoform X2"/>
    <property type="match status" value="1"/>
</dbReference>
<evidence type="ECO:0000256" key="25">
    <source>
        <dbReference type="SAM" id="MobiDB-lite"/>
    </source>
</evidence>
<keyword evidence="6" id="KW-0964">Secreted</keyword>
<evidence type="ECO:0000256" key="10">
    <source>
        <dbReference type="ARBA" id="ARBA00022889"/>
    </source>
</evidence>
<evidence type="ECO:0000256" key="11">
    <source>
        <dbReference type="ARBA" id="ARBA00022974"/>
    </source>
</evidence>
<evidence type="ECO:0000256" key="1">
    <source>
        <dbReference type="ARBA" id="ARBA00004105"/>
    </source>
</evidence>
<name>A0A670HMC1_PODMU</name>
<dbReference type="InterPro" id="IPR000538">
    <property type="entry name" value="Link_dom"/>
</dbReference>
<comment type="caution">
    <text evidence="24">Lacks conserved residue(s) required for the propagation of feature annotation.</text>
</comment>
<evidence type="ECO:0000256" key="27">
    <source>
        <dbReference type="SAM" id="SignalP"/>
    </source>
</evidence>
<dbReference type="GO" id="GO:0009653">
    <property type="term" value="P:anatomical structure morphogenesis"/>
    <property type="evidence" value="ECO:0007669"/>
    <property type="project" value="UniProtKB-ARBA"/>
</dbReference>
<keyword evidence="10" id="KW-0130">Cell adhesion</keyword>
<evidence type="ECO:0000256" key="23">
    <source>
        <dbReference type="ARBA" id="ARBA00032917"/>
    </source>
</evidence>
<dbReference type="PANTHER" id="PTHR10225:SF6">
    <property type="entry name" value="CD44 ANTIGEN"/>
    <property type="match status" value="1"/>
</dbReference>
<evidence type="ECO:0000313" key="29">
    <source>
        <dbReference type="Ensembl" id="ENSPMRP00000000788.1"/>
    </source>
</evidence>
<dbReference type="GO" id="GO:0005576">
    <property type="term" value="C:extracellular region"/>
    <property type="evidence" value="ECO:0007669"/>
    <property type="project" value="UniProtKB-SubCell"/>
</dbReference>
<feature type="region of interest" description="Disordered" evidence="25">
    <location>
        <begin position="372"/>
        <end position="463"/>
    </location>
</feature>
<dbReference type="GO" id="GO:0005902">
    <property type="term" value="C:microvillus"/>
    <property type="evidence" value="ECO:0007669"/>
    <property type="project" value="UniProtKB-SubCell"/>
</dbReference>
<dbReference type="GO" id="GO:0070374">
    <property type="term" value="P:positive regulation of ERK1 and ERK2 cascade"/>
    <property type="evidence" value="ECO:0007669"/>
    <property type="project" value="TreeGrafter"/>
</dbReference>
<evidence type="ECO:0000256" key="3">
    <source>
        <dbReference type="ARBA" id="ARBA00004613"/>
    </source>
</evidence>
<evidence type="ECO:0000256" key="8">
    <source>
        <dbReference type="ARBA" id="ARBA00022692"/>
    </source>
</evidence>
<dbReference type="SUPFAM" id="SSF56436">
    <property type="entry name" value="C-type lectin-like"/>
    <property type="match status" value="1"/>
</dbReference>
<evidence type="ECO:0000256" key="16">
    <source>
        <dbReference type="ARBA" id="ARBA00023180"/>
    </source>
</evidence>
<feature type="region of interest" description="Disordered" evidence="25">
    <location>
        <begin position="486"/>
        <end position="630"/>
    </location>
</feature>